<dbReference type="AlphaFoldDB" id="A0A8T0LWI6"/>
<dbReference type="Proteomes" id="UP000792063">
    <property type="component" value="Unassembled WGS sequence"/>
</dbReference>
<proteinExistence type="predicted"/>
<dbReference type="EMBL" id="JPWU03000146">
    <property type="protein sequence ID" value="KAG2524754.1"/>
    <property type="molecule type" value="Genomic_DNA"/>
</dbReference>
<dbReference type="EMBL" id="JPWV03000150">
    <property type="protein sequence ID" value="KAG2523079.1"/>
    <property type="molecule type" value="Genomic_DNA"/>
</dbReference>
<protein>
    <submittedName>
        <fullName evidence="2">Uncharacterized protein</fullName>
    </submittedName>
</protein>
<accession>A0A8T0LWI6</accession>
<gene>
    <name evidence="2" type="ORF">JM16_004835</name>
    <name evidence="3" type="ORF">JM18_005261</name>
</gene>
<organism evidence="2 4">
    <name type="scientific">Phytophthora kernoviae</name>
    <dbReference type="NCBI Taxonomy" id="325452"/>
    <lineage>
        <taxon>Eukaryota</taxon>
        <taxon>Sar</taxon>
        <taxon>Stramenopiles</taxon>
        <taxon>Oomycota</taxon>
        <taxon>Peronosporomycetes</taxon>
        <taxon>Peronosporales</taxon>
        <taxon>Peronosporaceae</taxon>
        <taxon>Phytophthora</taxon>
    </lineage>
</organism>
<reference evidence="2" key="2">
    <citation type="submission" date="2020-06" db="EMBL/GenBank/DDBJ databases">
        <authorList>
            <person name="Studholme D.J."/>
        </authorList>
    </citation>
    <scope>NUCLEOTIDE SEQUENCE</scope>
    <source>
        <strain evidence="2">NZFS 2646</strain>
        <strain evidence="3">NZFS 3630</strain>
    </source>
</reference>
<name>A0A8T0LWI6_9STRA</name>
<dbReference type="Proteomes" id="UP000785171">
    <property type="component" value="Unassembled WGS sequence"/>
</dbReference>
<reference evidence="2" key="1">
    <citation type="journal article" date="2015" name="Genom Data">
        <title>Genome sequences of six Phytophthora species associated with forests in New Zealand.</title>
        <authorList>
            <person name="Studholme D.J."/>
            <person name="McDougal R.L."/>
            <person name="Sambles C."/>
            <person name="Hansen E."/>
            <person name="Hardy G."/>
            <person name="Grant M."/>
            <person name="Ganley R.J."/>
            <person name="Williams N.M."/>
        </authorList>
    </citation>
    <scope>NUCLEOTIDE SEQUENCE</scope>
    <source>
        <strain evidence="2">NZFS 2646</strain>
        <strain evidence="3">NZFS 3630</strain>
    </source>
</reference>
<sequence>MSPNSSPDASNSLRLRLAPGDVVLILEFSNALLPPSTKKAAPDAANHWGVVTSAEETEPLGCASAVDFSLPVDLIRHCLQRHAMAELQLRHLEGDVPDTATNNILRASNAAFAARLEALGISEAQAMSDAEDTNMQSTQGTQQDNDQQSQASSASEDIAVSTNAAGANIGNKRPANVRTGEKAKRQKIGPTITTSATATTPSARGLLVTPGVTSSAFVMLDLVSLHSFRELETVVRTRLVGALGQRTRYTREIFGMDAHQAQRWLEQQRRKKYRDQPPLSIWRGSASALMCTIFL</sequence>
<evidence type="ECO:0000313" key="3">
    <source>
        <dbReference type="EMBL" id="KAG2524754.1"/>
    </source>
</evidence>
<comment type="caution">
    <text evidence="2">The sequence shown here is derived from an EMBL/GenBank/DDBJ whole genome shotgun (WGS) entry which is preliminary data.</text>
</comment>
<evidence type="ECO:0000313" key="2">
    <source>
        <dbReference type="EMBL" id="KAG2523079.1"/>
    </source>
</evidence>
<feature type="region of interest" description="Disordered" evidence="1">
    <location>
        <begin position="129"/>
        <end position="196"/>
    </location>
</feature>
<feature type="compositionally biased region" description="Low complexity" evidence="1">
    <location>
        <begin position="136"/>
        <end position="155"/>
    </location>
</feature>
<evidence type="ECO:0000256" key="1">
    <source>
        <dbReference type="SAM" id="MobiDB-lite"/>
    </source>
</evidence>
<evidence type="ECO:0000313" key="4">
    <source>
        <dbReference type="Proteomes" id="UP000785171"/>
    </source>
</evidence>